<accession>A0ABQ8XPI5</accession>
<feature type="compositionally biased region" description="Basic residues" evidence="5">
    <location>
        <begin position="163"/>
        <end position="184"/>
    </location>
</feature>
<dbReference type="Pfam" id="PF00134">
    <property type="entry name" value="Cyclin_N"/>
    <property type="match status" value="1"/>
</dbReference>
<dbReference type="InterPro" id="IPR006671">
    <property type="entry name" value="Cyclin_N"/>
</dbReference>
<dbReference type="Pfam" id="PF02984">
    <property type="entry name" value="Cyclin_C"/>
    <property type="match status" value="1"/>
</dbReference>
<evidence type="ECO:0000313" key="9">
    <source>
        <dbReference type="Proteomes" id="UP001150062"/>
    </source>
</evidence>
<evidence type="ECO:0000256" key="1">
    <source>
        <dbReference type="ARBA" id="ARBA00022618"/>
    </source>
</evidence>
<comment type="similarity">
    <text evidence="4">Belongs to the cyclin family.</text>
</comment>
<dbReference type="Gene3D" id="1.10.472.10">
    <property type="entry name" value="Cyclin-like"/>
    <property type="match status" value="2"/>
</dbReference>
<dbReference type="Proteomes" id="UP001150062">
    <property type="component" value="Unassembled WGS sequence"/>
</dbReference>
<evidence type="ECO:0000259" key="7">
    <source>
        <dbReference type="SMART" id="SM01332"/>
    </source>
</evidence>
<evidence type="ECO:0000313" key="8">
    <source>
        <dbReference type="EMBL" id="KAJ6233264.1"/>
    </source>
</evidence>
<feature type="compositionally biased region" description="Basic and acidic residues" evidence="5">
    <location>
        <begin position="206"/>
        <end position="225"/>
    </location>
</feature>
<proteinExistence type="inferred from homology"/>
<reference evidence="8" key="1">
    <citation type="submission" date="2022-08" db="EMBL/GenBank/DDBJ databases">
        <title>Novel sulfate-reducing endosymbionts in the free-living metamonad Anaeramoeba.</title>
        <authorList>
            <person name="Jerlstrom-Hultqvist J."/>
            <person name="Cepicka I."/>
            <person name="Gallot-Lavallee L."/>
            <person name="Salas-Leiva D."/>
            <person name="Curtis B.A."/>
            <person name="Zahonova K."/>
            <person name="Pipaliya S."/>
            <person name="Dacks J."/>
            <person name="Roger A.J."/>
        </authorList>
    </citation>
    <scope>NUCLEOTIDE SEQUENCE</scope>
    <source>
        <strain evidence="8">Schooner1</strain>
    </source>
</reference>
<dbReference type="SUPFAM" id="SSF47954">
    <property type="entry name" value="Cyclin-like"/>
    <property type="match status" value="2"/>
</dbReference>
<evidence type="ECO:0000256" key="2">
    <source>
        <dbReference type="ARBA" id="ARBA00023127"/>
    </source>
</evidence>
<dbReference type="InterPro" id="IPR004367">
    <property type="entry name" value="Cyclin_C-dom"/>
</dbReference>
<organism evidence="8 9">
    <name type="scientific">Anaeramoeba flamelloides</name>
    <dbReference type="NCBI Taxonomy" id="1746091"/>
    <lineage>
        <taxon>Eukaryota</taxon>
        <taxon>Metamonada</taxon>
        <taxon>Anaeramoebidae</taxon>
        <taxon>Anaeramoeba</taxon>
    </lineage>
</organism>
<dbReference type="SMART" id="SM00385">
    <property type="entry name" value="CYCLIN"/>
    <property type="match status" value="2"/>
</dbReference>
<evidence type="ECO:0000256" key="3">
    <source>
        <dbReference type="ARBA" id="ARBA00023306"/>
    </source>
</evidence>
<evidence type="ECO:0000256" key="4">
    <source>
        <dbReference type="RuleBase" id="RU000383"/>
    </source>
</evidence>
<evidence type="ECO:0000256" key="5">
    <source>
        <dbReference type="SAM" id="MobiDB-lite"/>
    </source>
</evidence>
<gene>
    <name evidence="8" type="ORF">M0813_30143</name>
</gene>
<protein>
    <submittedName>
        <fullName evidence="8">G2/mitotic-specific cyclin-3-related</fullName>
    </submittedName>
</protein>
<dbReference type="PANTHER" id="PTHR10177">
    <property type="entry name" value="CYCLINS"/>
    <property type="match status" value="1"/>
</dbReference>
<feature type="domain" description="Cyclin-like" evidence="6">
    <location>
        <begin position="384"/>
        <end position="469"/>
    </location>
</feature>
<evidence type="ECO:0000259" key="6">
    <source>
        <dbReference type="SMART" id="SM00385"/>
    </source>
</evidence>
<keyword evidence="9" id="KW-1185">Reference proteome</keyword>
<name>A0ABQ8XPI5_9EUKA</name>
<dbReference type="InterPro" id="IPR013763">
    <property type="entry name" value="Cyclin-like_dom"/>
</dbReference>
<dbReference type="PROSITE" id="PS00292">
    <property type="entry name" value="CYCLINS"/>
    <property type="match status" value="1"/>
</dbReference>
<sequence length="504" mass="59704">MSLFYQPNTLTNIFPLNDRNKRTNNHLKQKTRLMRKRERVLRNITNQTACQFDENLDLKKRKVFKNIKQPTNPTVNSKPSSKTNIVVFKEVLKSKKLRIKIKKNKKRTKAKRVIKKITIGKKNELKNKDMNKEDLTKKIEKKMEIEENSQYQKNKTEKPKEKKKEKKKKGNLQKKKKITKKQTKKMAIEEEEEEKKNTQAKTKPKEKKETNKDQEEEPQKDNEINQKLEQILDINKKYEKDPLFVTEYSDEIFEYYKEKEQRFRPNAQYLDEKQPRINSKMRGILVDWLSDVCQEYKLHSETLYLAVNYIDRFLSLNCISKKHLQLLGVTALFIAAKYEEVYPPTVKNFSDITEKSVSKKDIFKCEIKIVNALQFDLSPVTPKPFLKRYLRASQADLKTMLLANYFCEIQLIDSSYLAFLSSQIAASSVALAKMIVTKKSLTQVWDHNMVYYSKYHQNDLKPCIKKLLQSYKKIPKSKLKSAYKKYSLKELKRVSKLIIKKIVI</sequence>
<dbReference type="InterPro" id="IPR048258">
    <property type="entry name" value="Cyclins_cyclin-box"/>
</dbReference>
<dbReference type="InterPro" id="IPR039361">
    <property type="entry name" value="Cyclin"/>
</dbReference>
<dbReference type="SMART" id="SM01332">
    <property type="entry name" value="Cyclin_C"/>
    <property type="match status" value="1"/>
</dbReference>
<dbReference type="EMBL" id="JAOAOG010000281">
    <property type="protein sequence ID" value="KAJ6233264.1"/>
    <property type="molecule type" value="Genomic_DNA"/>
</dbReference>
<comment type="caution">
    <text evidence="8">The sequence shown here is derived from an EMBL/GenBank/DDBJ whole genome shotgun (WGS) entry which is preliminary data.</text>
</comment>
<feature type="domain" description="Cyclin-like" evidence="6">
    <location>
        <begin position="287"/>
        <end position="371"/>
    </location>
</feature>
<keyword evidence="1" id="KW-0132">Cell division</keyword>
<keyword evidence="2 4" id="KW-0195">Cyclin</keyword>
<feature type="region of interest" description="Disordered" evidence="5">
    <location>
        <begin position="146"/>
        <end position="225"/>
    </location>
</feature>
<keyword evidence="3" id="KW-0131">Cell cycle</keyword>
<dbReference type="InterPro" id="IPR036915">
    <property type="entry name" value="Cyclin-like_sf"/>
</dbReference>
<feature type="domain" description="Cyclin C-terminal" evidence="7">
    <location>
        <begin position="380"/>
        <end position="500"/>
    </location>
</feature>